<dbReference type="GO" id="GO:0016491">
    <property type="term" value="F:oxidoreductase activity"/>
    <property type="evidence" value="ECO:0007669"/>
    <property type="project" value="UniProtKB-KW"/>
</dbReference>
<comment type="caution">
    <text evidence="4">The sequence shown here is derived from an EMBL/GenBank/DDBJ whole genome shotgun (WGS) entry which is preliminary data.</text>
</comment>
<dbReference type="Gene3D" id="3.40.109.10">
    <property type="entry name" value="NADH Oxidase"/>
    <property type="match status" value="1"/>
</dbReference>
<dbReference type="InterPro" id="IPR000415">
    <property type="entry name" value="Nitroreductase-like"/>
</dbReference>
<comment type="similarity">
    <text evidence="1">Belongs to the nitroreductase family.</text>
</comment>
<dbReference type="OrthoDB" id="9814075at2"/>
<dbReference type="PANTHER" id="PTHR43673:SF10">
    <property type="entry name" value="NADH DEHYDROGENASE_NAD(P)H NITROREDUCTASE XCC3605-RELATED"/>
    <property type="match status" value="1"/>
</dbReference>
<dbReference type="Pfam" id="PF14512">
    <property type="entry name" value="TM1586_NiRdase"/>
    <property type="match status" value="1"/>
</dbReference>
<keyword evidence="5" id="KW-1185">Reference proteome</keyword>
<dbReference type="RefSeq" id="WP_106776771.1">
    <property type="nucleotide sequence ID" value="NZ_JYGE01000004.1"/>
</dbReference>
<organism evidence="4 5">
    <name type="scientific">Peptostreptococcus russellii</name>
    <dbReference type="NCBI Taxonomy" id="215200"/>
    <lineage>
        <taxon>Bacteria</taxon>
        <taxon>Bacillati</taxon>
        <taxon>Bacillota</taxon>
        <taxon>Clostridia</taxon>
        <taxon>Peptostreptococcales</taxon>
        <taxon>Peptostreptococcaceae</taxon>
        <taxon>Peptostreptococcus</taxon>
    </lineage>
</organism>
<dbReference type="EMBL" id="JYGE01000004">
    <property type="protein sequence ID" value="PSJ31315.1"/>
    <property type="molecule type" value="Genomic_DNA"/>
</dbReference>
<dbReference type="Proteomes" id="UP000241434">
    <property type="component" value="Unassembled WGS sequence"/>
</dbReference>
<dbReference type="CDD" id="cd02062">
    <property type="entry name" value="Nitro_FMN_reductase"/>
    <property type="match status" value="1"/>
</dbReference>
<reference evidence="4" key="1">
    <citation type="thesis" date="2015" institute="Rutgers" country="The State University of New Jersey, 14 College Farm Rd., New Brunswick, NJ, USA">
        <title>Ammonia toxicity in bacteria and its implications for treatment of and resource recovery from highly nitrogenous organic wastes.</title>
        <authorList>
            <person name="Luther A.K."/>
        </authorList>
    </citation>
    <scope>NUCLEOTIDE SEQUENCE</scope>
    <source>
        <strain evidence="4">RT-10B</strain>
    </source>
</reference>
<sequence>MDYKSLIVNGRSVRHFKETAVDAAKISELQAFIADCKKLVPSIAIEAKFFAGDDTYKRLYGIAGYQGVMIEAPNYLVLLSEDKPQHLENAGYVGERAILKARDLGLDSCWISYSDRDMVKTVLNLDTDMEVVALIALGYASSTKKVEGIAKTGDNYSQAEMSVKKMGSNSERISLEEMVYIDKWGNSATSEILEERALLDAFSYARMAPSALNKQPWRFIVDGGRVILAIDNENYSGSYLNKIDAGIIMLYFGVILDITMFDSKWGFDNLDNDYGIPSNYKVVGYCNI</sequence>
<protein>
    <submittedName>
        <fullName evidence="4">Nitroreductase</fullName>
    </submittedName>
</protein>
<gene>
    <name evidence="4" type="ORF">UF10_05125</name>
</gene>
<evidence type="ECO:0000256" key="2">
    <source>
        <dbReference type="ARBA" id="ARBA00023002"/>
    </source>
</evidence>
<proteinExistence type="inferred from homology"/>
<evidence type="ECO:0000313" key="4">
    <source>
        <dbReference type="EMBL" id="PSJ31315.1"/>
    </source>
</evidence>
<keyword evidence="2" id="KW-0560">Oxidoreductase</keyword>
<name>A0A2P7Q031_9FIRM</name>
<feature type="domain" description="Putative nitroreductase TM1586" evidence="3">
    <location>
        <begin position="7"/>
        <end position="252"/>
    </location>
</feature>
<dbReference type="InterPro" id="IPR029478">
    <property type="entry name" value="TM1586_NiRdase"/>
</dbReference>
<evidence type="ECO:0000259" key="3">
    <source>
        <dbReference type="Pfam" id="PF14512"/>
    </source>
</evidence>
<dbReference type="SUPFAM" id="SSF55469">
    <property type="entry name" value="FMN-dependent nitroreductase-like"/>
    <property type="match status" value="2"/>
</dbReference>
<dbReference type="AlphaFoldDB" id="A0A2P7Q031"/>
<dbReference type="Gene3D" id="3.40.109.30">
    <property type="entry name" value="putative nitroreductase (tm1586), domain 2"/>
    <property type="match status" value="1"/>
</dbReference>
<dbReference type="PANTHER" id="PTHR43673">
    <property type="entry name" value="NAD(P)H NITROREDUCTASE YDGI-RELATED"/>
    <property type="match status" value="1"/>
</dbReference>
<evidence type="ECO:0000256" key="1">
    <source>
        <dbReference type="ARBA" id="ARBA00007118"/>
    </source>
</evidence>
<accession>A0A2P7Q031</accession>
<evidence type="ECO:0000313" key="5">
    <source>
        <dbReference type="Proteomes" id="UP000241434"/>
    </source>
</evidence>